<evidence type="ECO:0000256" key="8">
    <source>
        <dbReference type="SAM" id="MobiDB-lite"/>
    </source>
</evidence>
<feature type="domain" description="Fibronectin type-III" evidence="11">
    <location>
        <begin position="328"/>
        <end position="432"/>
    </location>
</feature>
<keyword evidence="7" id="KW-0325">Glycoprotein</keyword>
<gene>
    <name evidence="12" type="primary">csf2rb</name>
</gene>
<dbReference type="PANTHER" id="PTHR23037">
    <property type="entry name" value="CYTOKINE RECEPTOR"/>
    <property type="match status" value="1"/>
</dbReference>
<keyword evidence="6" id="KW-0675">Receptor</keyword>
<dbReference type="GO" id="GO:0004896">
    <property type="term" value="F:cytokine receptor activity"/>
    <property type="evidence" value="ECO:0007669"/>
    <property type="project" value="TreeGrafter"/>
</dbReference>
<feature type="domain" description="Fibronectin type-III" evidence="11">
    <location>
        <begin position="137"/>
        <end position="228"/>
    </location>
</feature>
<evidence type="ECO:0000256" key="1">
    <source>
        <dbReference type="ARBA" id="ARBA00004479"/>
    </source>
</evidence>
<feature type="region of interest" description="Disordered" evidence="8">
    <location>
        <begin position="616"/>
        <end position="665"/>
    </location>
</feature>
<sequence>MSPLWVVLWSVLPLLACLTSPDLCTVYESSSSHNVSALLQSLECHNDYQTYVHCRWQQHRNTAVQLWFKTAENRELCVPYSPRVPDDHRTVQCRYNTRAFSIGIEHTVFFVEKETLTACSSVPRRFLDLSQQLRTRTPKGLSTYEAADGSRWLSWSSPYASSSSLNKNLTYQLSYRADTQDHWSTVNVTNTNVKLDEQLQGHRFEAKVRAQALVGQWSDWCPVVTWSSSHGTGQIPSLHCVLDEEKEVTCSWEVSRELAHFITYQLACRHNQTAPFERCCVRPTVSSDPSGMVLLYSCSLTLPDPTHLHLELQPTRHAKTFKAYQHIRPDPPQQVKMKEVNNNWILEWTKPGTASKVELYYQVCYYKTQDKVCSKLLNISNGSTYKSFPADSLEPSQRYEAKVRSLVIPGEGHEYNGIPSKWTDPVDWTSHEATWSFTTLIYVLISVFVAAVFFTLYCTIPACRRRAILWVDSVPSPAKSKILSEIKAATSRTLMQREQSFLCKEGHYDTIKTSSLWPSIDTEKQCLESSELLWIGDNFPISAVKVNSSDTSCMSFSGPYIFCQKSEAMSKSVDVKCEEKEKEEKTVSEDSPSPVNFTLFGESYVCLPNGSVSRSTLDLTSHSDASTNTNRDESPEQNQDRPNTTLGPDKANVQPGFMEAISSDHPPPYVSGPLFAWPQAGTLQTSGYCHLPAP</sequence>
<reference evidence="12" key="1">
    <citation type="submission" date="2021-04" db="EMBL/GenBank/DDBJ databases">
        <authorList>
            <consortium name="Wellcome Sanger Institute Data Sharing"/>
        </authorList>
    </citation>
    <scope>NUCLEOTIDE SEQUENCE [LARGE SCALE GENOMIC DNA]</scope>
</reference>
<dbReference type="PROSITE" id="PS50853">
    <property type="entry name" value="FN3"/>
    <property type="match status" value="2"/>
</dbReference>
<evidence type="ECO:0000256" key="10">
    <source>
        <dbReference type="SAM" id="SignalP"/>
    </source>
</evidence>
<dbReference type="CDD" id="cd00063">
    <property type="entry name" value="FN3"/>
    <property type="match status" value="1"/>
</dbReference>
<dbReference type="SUPFAM" id="SSF49265">
    <property type="entry name" value="Fibronectin type III"/>
    <property type="match status" value="4"/>
</dbReference>
<evidence type="ECO:0000259" key="11">
    <source>
        <dbReference type="PROSITE" id="PS50853"/>
    </source>
</evidence>
<dbReference type="InterPro" id="IPR003961">
    <property type="entry name" value="FN3_dom"/>
</dbReference>
<reference evidence="12" key="3">
    <citation type="submission" date="2025-09" db="UniProtKB">
        <authorList>
            <consortium name="Ensembl"/>
        </authorList>
    </citation>
    <scope>IDENTIFICATION</scope>
</reference>
<dbReference type="Proteomes" id="UP000472264">
    <property type="component" value="Chromosome 8"/>
</dbReference>
<proteinExistence type="predicted"/>
<keyword evidence="2 9" id="KW-0812">Transmembrane</keyword>
<organism evidence="12 13">
    <name type="scientific">Echeneis naucrates</name>
    <name type="common">Live sharksucker</name>
    <dbReference type="NCBI Taxonomy" id="173247"/>
    <lineage>
        <taxon>Eukaryota</taxon>
        <taxon>Metazoa</taxon>
        <taxon>Chordata</taxon>
        <taxon>Craniata</taxon>
        <taxon>Vertebrata</taxon>
        <taxon>Euteleostomi</taxon>
        <taxon>Actinopterygii</taxon>
        <taxon>Neopterygii</taxon>
        <taxon>Teleostei</taxon>
        <taxon>Neoteleostei</taxon>
        <taxon>Acanthomorphata</taxon>
        <taxon>Carangaria</taxon>
        <taxon>Carangiformes</taxon>
        <taxon>Echeneidae</taxon>
        <taxon>Echeneis</taxon>
    </lineage>
</organism>
<evidence type="ECO:0000256" key="9">
    <source>
        <dbReference type="SAM" id="Phobius"/>
    </source>
</evidence>
<evidence type="ECO:0000256" key="2">
    <source>
        <dbReference type="ARBA" id="ARBA00022692"/>
    </source>
</evidence>
<feature type="compositionally biased region" description="Polar residues" evidence="8">
    <location>
        <begin position="636"/>
        <end position="646"/>
    </location>
</feature>
<accession>A0A665WSL5</accession>
<dbReference type="Pfam" id="PF00041">
    <property type="entry name" value="fn3"/>
    <property type="match status" value="1"/>
</dbReference>
<evidence type="ECO:0000313" key="12">
    <source>
        <dbReference type="Ensembl" id="ENSENLP00000047028.1"/>
    </source>
</evidence>
<protein>
    <submittedName>
        <fullName evidence="12">Interleukin-3 receptor class 2 subunit beta-like</fullName>
    </submittedName>
</protein>
<evidence type="ECO:0000256" key="3">
    <source>
        <dbReference type="ARBA" id="ARBA00022729"/>
    </source>
</evidence>
<evidence type="ECO:0000256" key="6">
    <source>
        <dbReference type="ARBA" id="ARBA00023170"/>
    </source>
</evidence>
<dbReference type="SMART" id="SM00060">
    <property type="entry name" value="FN3"/>
    <property type="match status" value="2"/>
</dbReference>
<evidence type="ECO:0000256" key="4">
    <source>
        <dbReference type="ARBA" id="ARBA00022989"/>
    </source>
</evidence>
<dbReference type="Gene3D" id="2.60.40.10">
    <property type="entry name" value="Immunoglobulins"/>
    <property type="match status" value="4"/>
</dbReference>
<feature type="signal peptide" evidence="10">
    <location>
        <begin position="1"/>
        <end position="19"/>
    </location>
</feature>
<feature type="chain" id="PRO_5025339451" evidence="10">
    <location>
        <begin position="20"/>
        <end position="694"/>
    </location>
</feature>
<evidence type="ECO:0000256" key="7">
    <source>
        <dbReference type="ARBA" id="ARBA00023180"/>
    </source>
</evidence>
<dbReference type="InterPro" id="IPR036116">
    <property type="entry name" value="FN3_sf"/>
</dbReference>
<keyword evidence="5 9" id="KW-0472">Membrane</keyword>
<name>A0A665WSL5_ECHNA</name>
<keyword evidence="13" id="KW-1185">Reference proteome</keyword>
<dbReference type="InterPro" id="IPR013783">
    <property type="entry name" value="Ig-like_fold"/>
</dbReference>
<dbReference type="AlphaFoldDB" id="A0A665WSL5"/>
<keyword evidence="3 10" id="KW-0732">Signal</keyword>
<reference evidence="12" key="2">
    <citation type="submission" date="2025-08" db="UniProtKB">
        <authorList>
            <consortium name="Ensembl"/>
        </authorList>
    </citation>
    <scope>IDENTIFICATION</scope>
</reference>
<dbReference type="GO" id="GO:0009897">
    <property type="term" value="C:external side of plasma membrane"/>
    <property type="evidence" value="ECO:0007669"/>
    <property type="project" value="TreeGrafter"/>
</dbReference>
<evidence type="ECO:0000256" key="5">
    <source>
        <dbReference type="ARBA" id="ARBA00023136"/>
    </source>
</evidence>
<feature type="compositionally biased region" description="Polar residues" evidence="8">
    <location>
        <begin position="616"/>
        <end position="629"/>
    </location>
</feature>
<dbReference type="Ensembl" id="ENSENLT00000048167.1">
    <property type="protein sequence ID" value="ENSENLP00000047028.1"/>
    <property type="gene ID" value="ENSENLG00000019914.1"/>
</dbReference>
<evidence type="ECO:0000313" key="13">
    <source>
        <dbReference type="Proteomes" id="UP000472264"/>
    </source>
</evidence>
<dbReference type="PANTHER" id="PTHR23037:SF41">
    <property type="entry name" value="COLONY STIMULATING FACTOR 2 RECEPTOR, BETA, LOW-AFFINITY (GRANULOCYTE-MACROPHAGE) PRECURSOR"/>
    <property type="match status" value="1"/>
</dbReference>
<feature type="transmembrane region" description="Helical" evidence="9">
    <location>
        <begin position="440"/>
        <end position="460"/>
    </location>
</feature>
<keyword evidence="4 9" id="KW-1133">Transmembrane helix</keyword>
<comment type="subcellular location">
    <subcellularLocation>
        <location evidence="1">Membrane</location>
        <topology evidence="1">Single-pass type I membrane protein</topology>
    </subcellularLocation>
</comment>